<keyword evidence="3" id="KW-1185">Reference proteome</keyword>
<accession>A0A3E0VKY2</accession>
<evidence type="ECO:0000259" key="1">
    <source>
        <dbReference type="Pfam" id="PF05368"/>
    </source>
</evidence>
<dbReference type="AlphaFoldDB" id="A0A3E0VKY2"/>
<dbReference type="Pfam" id="PF05368">
    <property type="entry name" value="NmrA"/>
    <property type="match status" value="1"/>
</dbReference>
<evidence type="ECO:0000313" key="2">
    <source>
        <dbReference type="EMBL" id="RFA10295.1"/>
    </source>
</evidence>
<dbReference type="Gene3D" id="3.40.50.720">
    <property type="entry name" value="NAD(P)-binding Rossmann-like Domain"/>
    <property type="match status" value="1"/>
</dbReference>
<dbReference type="EMBL" id="NBWZ01000001">
    <property type="protein sequence ID" value="RFA10295.1"/>
    <property type="molecule type" value="Genomic_DNA"/>
</dbReference>
<dbReference type="InterPro" id="IPR008030">
    <property type="entry name" value="NmrA-like"/>
</dbReference>
<dbReference type="InterPro" id="IPR036291">
    <property type="entry name" value="NAD(P)-bd_dom_sf"/>
</dbReference>
<organism evidence="2 3">
    <name type="scientific">Subtercola boreus</name>
    <dbReference type="NCBI Taxonomy" id="120213"/>
    <lineage>
        <taxon>Bacteria</taxon>
        <taxon>Bacillati</taxon>
        <taxon>Actinomycetota</taxon>
        <taxon>Actinomycetes</taxon>
        <taxon>Micrococcales</taxon>
        <taxon>Microbacteriaceae</taxon>
        <taxon>Subtercola</taxon>
    </lineage>
</organism>
<evidence type="ECO:0000313" key="3">
    <source>
        <dbReference type="Proteomes" id="UP000256486"/>
    </source>
</evidence>
<dbReference type="Gene3D" id="3.90.25.10">
    <property type="entry name" value="UDP-galactose 4-epimerase, domain 1"/>
    <property type="match status" value="1"/>
</dbReference>
<sequence>MSVSTLLVTGANGSTGFAAVQALSGGGHTIRALVHRDDERADRLRELGAQIVEGDLLDIDSVHAALDGVSAAYFVYPVQPGLIDATAYFAQAATETGVQAIVNLSQRTARRDSGSHAARDHWIAERVFDWSGVPVTHLRPTLFAEWLLYDFARQGVIDHDVLALPFGDGQFAPLAAADQGRVIAAILSDPSPHAGKTYFLNGLTVMNGEQIAAALGEGIGRPIRYVPVPIRDFQAAVTAIPRLSTFFAQHIGAVVDDLTSGKLAGNSNTVEDITGTAPMSVQEFARSHRDGFAQANGPL</sequence>
<name>A0A3E0VKY2_9MICO</name>
<reference evidence="2 3" key="1">
    <citation type="submission" date="2017-04" db="EMBL/GenBank/DDBJ databases">
        <title>Comparative genome analysis of Subtercola boreus.</title>
        <authorList>
            <person name="Cho Y.-J."/>
            <person name="Cho A."/>
            <person name="Kim O.-S."/>
            <person name="Lee J.-I."/>
        </authorList>
    </citation>
    <scope>NUCLEOTIDE SEQUENCE [LARGE SCALE GENOMIC DNA]</scope>
    <source>
        <strain evidence="2 3">K300</strain>
    </source>
</reference>
<proteinExistence type="predicted"/>
<comment type="caution">
    <text evidence="2">The sequence shown here is derived from an EMBL/GenBank/DDBJ whole genome shotgun (WGS) entry which is preliminary data.</text>
</comment>
<dbReference type="OrthoDB" id="5180065at2"/>
<dbReference type="InterPro" id="IPR051604">
    <property type="entry name" value="Ergot_Alk_Oxidoreductase"/>
</dbReference>
<dbReference type="RefSeq" id="WP_116415677.1">
    <property type="nucleotide sequence ID" value="NZ_NBWZ01000001.1"/>
</dbReference>
<gene>
    <name evidence="2" type="ORF">B7R54_14560</name>
</gene>
<dbReference type="PANTHER" id="PTHR43162">
    <property type="match status" value="1"/>
</dbReference>
<protein>
    <submittedName>
        <fullName evidence="2">NmrA family transcriptional regulator</fullName>
    </submittedName>
</protein>
<feature type="domain" description="NmrA-like" evidence="1">
    <location>
        <begin position="4"/>
        <end position="240"/>
    </location>
</feature>
<dbReference type="PANTHER" id="PTHR43162:SF1">
    <property type="entry name" value="PRESTALK A DIFFERENTIATION PROTEIN A"/>
    <property type="match status" value="1"/>
</dbReference>
<dbReference type="Proteomes" id="UP000256486">
    <property type="component" value="Unassembled WGS sequence"/>
</dbReference>
<dbReference type="SUPFAM" id="SSF51735">
    <property type="entry name" value="NAD(P)-binding Rossmann-fold domains"/>
    <property type="match status" value="1"/>
</dbReference>